<dbReference type="STRING" id="1802782.A2544_01475"/>
<dbReference type="AlphaFoldDB" id="A0A1G2V983"/>
<reference evidence="1 2" key="1">
    <citation type="journal article" date="2016" name="Nat. Commun.">
        <title>Thousands of microbial genomes shed light on interconnected biogeochemical processes in an aquifer system.</title>
        <authorList>
            <person name="Anantharaman K."/>
            <person name="Brown C.T."/>
            <person name="Hug L.A."/>
            <person name="Sharon I."/>
            <person name="Castelle C.J."/>
            <person name="Probst A.J."/>
            <person name="Thomas B.C."/>
            <person name="Singh A."/>
            <person name="Wilkins M.J."/>
            <person name="Karaoz U."/>
            <person name="Brodie E.L."/>
            <person name="Williams K.H."/>
            <person name="Hubbard S.S."/>
            <person name="Banfield J.F."/>
        </authorList>
    </citation>
    <scope>NUCLEOTIDE SEQUENCE [LARGE SCALE GENOMIC DNA]</scope>
</reference>
<dbReference type="EMBL" id="MHWZ01000002">
    <property type="protein sequence ID" value="OHB18202.1"/>
    <property type="molecule type" value="Genomic_DNA"/>
</dbReference>
<sequence>MQNEDEINKRIEQLKKRLENFYFNAEDCRTIIPMMEVVIAELKWVLGDTGYQKYPYLAYREIHQDTHIGRSRTCHT</sequence>
<protein>
    <submittedName>
        <fullName evidence="1">Uncharacterized protein</fullName>
    </submittedName>
</protein>
<gene>
    <name evidence="1" type="ORF">A2544_01475</name>
</gene>
<name>A0A1G2V983_9BACT</name>
<dbReference type="Proteomes" id="UP000176868">
    <property type="component" value="Unassembled WGS sequence"/>
</dbReference>
<organism evidence="1 2">
    <name type="scientific">Candidatus Zambryskibacteria bacterium RIFOXYD2_FULL_43_10</name>
    <dbReference type="NCBI Taxonomy" id="1802782"/>
    <lineage>
        <taxon>Bacteria</taxon>
        <taxon>Candidatus Zambryskiibacteriota</taxon>
    </lineage>
</organism>
<accession>A0A1G2V983</accession>
<comment type="caution">
    <text evidence="1">The sequence shown here is derived from an EMBL/GenBank/DDBJ whole genome shotgun (WGS) entry which is preliminary data.</text>
</comment>
<proteinExistence type="predicted"/>
<evidence type="ECO:0000313" key="2">
    <source>
        <dbReference type="Proteomes" id="UP000176868"/>
    </source>
</evidence>
<evidence type="ECO:0000313" key="1">
    <source>
        <dbReference type="EMBL" id="OHB18202.1"/>
    </source>
</evidence>